<dbReference type="InterPro" id="IPR001789">
    <property type="entry name" value="Sig_transdc_resp-reg_receiver"/>
</dbReference>
<evidence type="ECO:0000259" key="5">
    <source>
        <dbReference type="PROSITE" id="PS50887"/>
    </source>
</evidence>
<dbReference type="PROSITE" id="PS50887">
    <property type="entry name" value="GGDEF"/>
    <property type="match status" value="1"/>
</dbReference>
<accession>A0ABR7Z9S3</accession>
<dbReference type="SMART" id="SM00448">
    <property type="entry name" value="REC"/>
    <property type="match status" value="1"/>
</dbReference>
<dbReference type="EC" id="2.7.7.65" evidence="1"/>
<evidence type="ECO:0000313" key="6">
    <source>
        <dbReference type="EMBL" id="MBD1602008.1"/>
    </source>
</evidence>
<gene>
    <name evidence="6" type="ORF">HAQ05_25350</name>
</gene>
<dbReference type="InterPro" id="IPR029787">
    <property type="entry name" value="Nucleotide_cyclase"/>
</dbReference>
<dbReference type="SUPFAM" id="SSF55073">
    <property type="entry name" value="Nucleotide cyclase"/>
    <property type="match status" value="1"/>
</dbReference>
<evidence type="ECO:0000259" key="4">
    <source>
        <dbReference type="PROSITE" id="PS50110"/>
    </source>
</evidence>
<keyword evidence="7" id="KW-1185">Reference proteome</keyword>
<dbReference type="InterPro" id="IPR050469">
    <property type="entry name" value="Diguanylate_Cyclase"/>
</dbReference>
<dbReference type="InterPro" id="IPR011006">
    <property type="entry name" value="CheY-like_superfamily"/>
</dbReference>
<feature type="domain" description="GGDEF" evidence="5">
    <location>
        <begin position="175"/>
        <end position="312"/>
    </location>
</feature>
<dbReference type="PANTHER" id="PTHR45138">
    <property type="entry name" value="REGULATORY COMPONENTS OF SENSORY TRANSDUCTION SYSTEM"/>
    <property type="match status" value="1"/>
</dbReference>
<dbReference type="Proteomes" id="UP000805841">
    <property type="component" value="Unassembled WGS sequence"/>
</dbReference>
<proteinExistence type="predicted"/>
<dbReference type="InterPro" id="IPR043128">
    <property type="entry name" value="Rev_trsase/Diguanyl_cyclase"/>
</dbReference>
<dbReference type="SUPFAM" id="SSF52172">
    <property type="entry name" value="CheY-like"/>
    <property type="match status" value="1"/>
</dbReference>
<keyword evidence="3" id="KW-0597">Phosphoprotein</keyword>
<reference evidence="6 7" key="1">
    <citation type="journal article" date="2020" name="Insects">
        <title>Bacteria Belonging to Pseudomonas typographi sp. nov. from the Bark Beetle Ips typographus Have Genomic Potential to Aid in the Host Ecology.</title>
        <authorList>
            <person name="Peral-Aranega E."/>
            <person name="Saati-Santamaria Z."/>
            <person name="Kolarik M."/>
            <person name="Rivas R."/>
            <person name="Garcia-Fraile P."/>
        </authorList>
    </citation>
    <scope>NUCLEOTIDE SEQUENCE [LARGE SCALE GENOMIC DNA]</scope>
    <source>
        <strain evidence="6 7">CA3A</strain>
    </source>
</reference>
<dbReference type="Pfam" id="PF00990">
    <property type="entry name" value="GGDEF"/>
    <property type="match status" value="1"/>
</dbReference>
<dbReference type="Pfam" id="PF00072">
    <property type="entry name" value="Response_reg"/>
    <property type="match status" value="1"/>
</dbReference>
<dbReference type="Gene3D" id="3.40.50.2300">
    <property type="match status" value="1"/>
</dbReference>
<organism evidence="6 7">
    <name type="scientific">Pseudomonas typographi</name>
    <dbReference type="NCBI Taxonomy" id="2715964"/>
    <lineage>
        <taxon>Bacteria</taxon>
        <taxon>Pseudomonadati</taxon>
        <taxon>Pseudomonadota</taxon>
        <taxon>Gammaproteobacteria</taxon>
        <taxon>Pseudomonadales</taxon>
        <taxon>Pseudomonadaceae</taxon>
        <taxon>Pseudomonas</taxon>
    </lineage>
</organism>
<dbReference type="PANTHER" id="PTHR45138:SF9">
    <property type="entry name" value="DIGUANYLATE CYCLASE DGCM-RELATED"/>
    <property type="match status" value="1"/>
</dbReference>
<evidence type="ECO:0000313" key="7">
    <source>
        <dbReference type="Proteomes" id="UP000805841"/>
    </source>
</evidence>
<dbReference type="CDD" id="cd01949">
    <property type="entry name" value="GGDEF"/>
    <property type="match status" value="1"/>
</dbReference>
<protein>
    <recommendedName>
        <fullName evidence="1">diguanylate cyclase</fullName>
        <ecNumber evidence="1">2.7.7.65</ecNumber>
    </recommendedName>
</protein>
<evidence type="ECO:0000256" key="2">
    <source>
        <dbReference type="ARBA" id="ARBA00034247"/>
    </source>
</evidence>
<dbReference type="EMBL" id="JAAOCA010000048">
    <property type="protein sequence ID" value="MBD1602008.1"/>
    <property type="molecule type" value="Genomic_DNA"/>
</dbReference>
<comment type="caution">
    <text evidence="6">The sequence shown here is derived from an EMBL/GenBank/DDBJ whole genome shotgun (WGS) entry which is preliminary data.</text>
</comment>
<sequence>MTPFMDYWAQQLGRPPRLLVVDDQPANILALNQLFCQECEVFMATSGEQALQQAEAQRPDLILLDVLMASMDGHEVCRRLKANSLTEAIPIIFVTAHRSEADEVRGFQLGAVDFISKPANPVIVRARVEAHLKLKLQGDLLRRVGLRDGLTGLANRRHFDEQLSVQWRQCLRDQQPLGLILLDIDHFKRYNDHYGRLAGDGCLRTVAQALSKALQRPQDLTARYGGEQFACLLPRTDLDGARHVAGALQMRIEALRLEHEASPLHGRITLSQGVAARVPHAEEGPQVLVEAAAAQLHLAKASGRATYCVQPG</sequence>
<name>A0ABR7Z9S3_9PSED</name>
<evidence type="ECO:0000256" key="3">
    <source>
        <dbReference type="PROSITE-ProRule" id="PRU00169"/>
    </source>
</evidence>
<dbReference type="RefSeq" id="WP_190426285.1">
    <property type="nucleotide sequence ID" value="NZ_JAAOCA010000048.1"/>
</dbReference>
<feature type="modified residue" description="4-aspartylphosphate" evidence="3">
    <location>
        <position position="65"/>
    </location>
</feature>
<dbReference type="PROSITE" id="PS50110">
    <property type="entry name" value="RESPONSE_REGULATORY"/>
    <property type="match status" value="1"/>
</dbReference>
<evidence type="ECO:0000256" key="1">
    <source>
        <dbReference type="ARBA" id="ARBA00012528"/>
    </source>
</evidence>
<dbReference type="Gene3D" id="3.30.70.270">
    <property type="match status" value="1"/>
</dbReference>
<comment type="catalytic activity">
    <reaction evidence="2">
        <text>2 GTP = 3',3'-c-di-GMP + 2 diphosphate</text>
        <dbReference type="Rhea" id="RHEA:24898"/>
        <dbReference type="ChEBI" id="CHEBI:33019"/>
        <dbReference type="ChEBI" id="CHEBI:37565"/>
        <dbReference type="ChEBI" id="CHEBI:58805"/>
        <dbReference type="EC" id="2.7.7.65"/>
    </reaction>
</comment>
<feature type="domain" description="Response regulatory" evidence="4">
    <location>
        <begin position="17"/>
        <end position="132"/>
    </location>
</feature>
<dbReference type="SMART" id="SM00267">
    <property type="entry name" value="GGDEF"/>
    <property type="match status" value="1"/>
</dbReference>
<dbReference type="InterPro" id="IPR000160">
    <property type="entry name" value="GGDEF_dom"/>
</dbReference>
<dbReference type="NCBIfam" id="TIGR00254">
    <property type="entry name" value="GGDEF"/>
    <property type="match status" value="1"/>
</dbReference>